<dbReference type="OrthoDB" id="5624218at2"/>
<feature type="chain" id="PRO_5016642151" evidence="1">
    <location>
        <begin position="33"/>
        <end position="367"/>
    </location>
</feature>
<dbReference type="Gene3D" id="2.130.10.10">
    <property type="entry name" value="YVTN repeat-like/Quinoprotein amine dehydrogenase"/>
    <property type="match status" value="1"/>
</dbReference>
<sequence length="367" mass="38629">MKPTATDPARRRVLKGALALTLGAAFPLPVPAGETPLTLLAAWNVGRRSFAGRLPAGDADLDGAPLPTRGHHLAPIPGRPGEMLVFARRPGRTISRIAWNEGRELARYDYPEERHGFGHGIFAPDGALYTTDSDVDTGNGLIARRDPGTLATLAEWPSGGIGPHELVPLADGRLLVANGGILTLPETGRLKLNRGSMAPSLVVFEPRTGKIDASFTLPDNRLSIRHLAKAADGSVGVALQYEGDVPNPAVMARFHPRDGLSLLGAPSEVQAPARGYAASVAGNGRRFAATCPKGDAVLVWESDGAYAGSVAIPQASGIAATPDGNRFVVSSETGLIAQFDADTLAPRPELERRFPVRWDNHLSLVAG</sequence>
<keyword evidence="1" id="KW-0732">Signal</keyword>
<dbReference type="KEGG" id="ccah:DWG20_13475"/>
<dbReference type="InterPro" id="IPR011044">
    <property type="entry name" value="Quino_amine_DH_bsu"/>
</dbReference>
<dbReference type="PROSITE" id="PS51318">
    <property type="entry name" value="TAT"/>
    <property type="match status" value="1"/>
</dbReference>
<proteinExistence type="predicted"/>
<protein>
    <submittedName>
        <fullName evidence="2">DUF1513 domain-containing protein</fullName>
    </submittedName>
</protein>
<organism evidence="2 3">
    <name type="scientific">Crenobacter cavernae</name>
    <dbReference type="NCBI Taxonomy" id="2290923"/>
    <lineage>
        <taxon>Bacteria</taxon>
        <taxon>Pseudomonadati</taxon>
        <taxon>Pseudomonadota</taxon>
        <taxon>Betaproteobacteria</taxon>
        <taxon>Neisseriales</taxon>
        <taxon>Neisseriaceae</taxon>
        <taxon>Crenobacter</taxon>
    </lineage>
</organism>
<evidence type="ECO:0000256" key="1">
    <source>
        <dbReference type="SAM" id="SignalP"/>
    </source>
</evidence>
<dbReference type="PIRSF" id="PIRSF028101">
    <property type="entry name" value="UCP028101"/>
    <property type="match status" value="1"/>
</dbReference>
<accession>A0A345Y8V3</accession>
<dbReference type="Pfam" id="PF07433">
    <property type="entry name" value="DUF1513"/>
    <property type="match status" value="1"/>
</dbReference>
<dbReference type="AlphaFoldDB" id="A0A345Y8V3"/>
<evidence type="ECO:0000313" key="2">
    <source>
        <dbReference type="EMBL" id="AXK40355.1"/>
    </source>
</evidence>
<dbReference type="RefSeq" id="WP_115434282.1">
    <property type="nucleotide sequence ID" value="NZ_CP031337.1"/>
</dbReference>
<dbReference type="SUPFAM" id="SSF50969">
    <property type="entry name" value="YVTN repeat-like/Quinoprotein amine dehydrogenase"/>
    <property type="match status" value="1"/>
</dbReference>
<dbReference type="EMBL" id="CP031337">
    <property type="protein sequence ID" value="AXK40355.1"/>
    <property type="molecule type" value="Genomic_DNA"/>
</dbReference>
<feature type="signal peptide" evidence="1">
    <location>
        <begin position="1"/>
        <end position="32"/>
    </location>
</feature>
<dbReference type="Proteomes" id="UP000254537">
    <property type="component" value="Chromosome"/>
</dbReference>
<gene>
    <name evidence="2" type="ORF">DWG20_13475</name>
</gene>
<name>A0A345Y8V3_9NEIS</name>
<dbReference type="InterPro" id="IPR015943">
    <property type="entry name" value="WD40/YVTN_repeat-like_dom_sf"/>
</dbReference>
<dbReference type="InterPro" id="IPR008311">
    <property type="entry name" value="UCP028101"/>
</dbReference>
<evidence type="ECO:0000313" key="3">
    <source>
        <dbReference type="Proteomes" id="UP000254537"/>
    </source>
</evidence>
<reference evidence="2 3" key="1">
    <citation type="submission" date="2018-07" db="EMBL/GenBank/DDBJ databases">
        <title>Crenobacter cavernae sp. nov., isolated from a karst cave.</title>
        <authorList>
            <person name="Zhu H."/>
        </authorList>
    </citation>
    <scope>NUCLEOTIDE SEQUENCE [LARGE SCALE GENOMIC DNA]</scope>
    <source>
        <strain evidence="2 3">K1W11S-77</strain>
    </source>
</reference>
<dbReference type="InterPro" id="IPR006311">
    <property type="entry name" value="TAT_signal"/>
</dbReference>